<comment type="similarity">
    <text evidence="2">Belongs to the fimbrial protein family.</text>
</comment>
<keyword evidence="3 5" id="KW-0732">Signal</keyword>
<dbReference type="PANTHER" id="PTHR33420:SF3">
    <property type="entry name" value="FIMBRIAL SUBUNIT ELFA"/>
    <property type="match status" value="1"/>
</dbReference>
<dbReference type="Proteomes" id="UP001155901">
    <property type="component" value="Unassembled WGS sequence"/>
</dbReference>
<dbReference type="EMBL" id="JAHTGR010000008">
    <property type="protein sequence ID" value="MBV6322439.1"/>
    <property type="molecule type" value="Genomic_DNA"/>
</dbReference>
<feature type="signal peptide" evidence="5">
    <location>
        <begin position="1"/>
        <end position="26"/>
    </location>
</feature>
<evidence type="ECO:0000256" key="5">
    <source>
        <dbReference type="SAM" id="SignalP"/>
    </source>
</evidence>
<dbReference type="GO" id="GO:0043709">
    <property type="term" value="P:cell adhesion involved in single-species biofilm formation"/>
    <property type="evidence" value="ECO:0007669"/>
    <property type="project" value="TreeGrafter"/>
</dbReference>
<dbReference type="InterPro" id="IPR039458">
    <property type="entry name" value="FimA-like"/>
</dbReference>
<sequence>MTHARMKIFATTALAIAAILPSVSHAADGTITFTGSLSAKTCKISGNGAGKDFTVTLPPVSTATLAKLGDKAGGTPFHITLSDCSDAGKAAVYFEPGLSTNWATGALKNSGTAANVEVALLNKDMSPIKLGQTAQGVLLADTAKGGTTTLEYIAQYTATGITAAGTINTSSMYTISYQ</sequence>
<evidence type="ECO:0000256" key="2">
    <source>
        <dbReference type="ARBA" id="ARBA00006671"/>
    </source>
</evidence>
<reference evidence="6" key="1">
    <citation type="submission" date="2021-07" db="EMBL/GenBank/DDBJ databases">
        <title>Characterization of violacein-producing bacteria and related species.</title>
        <authorList>
            <person name="Wilson H.S."/>
            <person name="De Leon M.E."/>
        </authorList>
    </citation>
    <scope>NUCLEOTIDE SEQUENCE</scope>
    <source>
        <strain evidence="6">HSC-15S17</strain>
    </source>
</reference>
<protein>
    <submittedName>
        <fullName evidence="6">Type 1 fimbrial protein</fullName>
    </submittedName>
</protein>
<dbReference type="Pfam" id="PF16970">
    <property type="entry name" value="FimA"/>
    <property type="match status" value="1"/>
</dbReference>
<evidence type="ECO:0000256" key="1">
    <source>
        <dbReference type="ARBA" id="ARBA00004561"/>
    </source>
</evidence>
<dbReference type="AlphaFoldDB" id="A0AA41H8A7"/>
<accession>A0AA41H8A7</accession>
<dbReference type="InterPro" id="IPR050263">
    <property type="entry name" value="Bact_Fimbrial_Adh_Pro"/>
</dbReference>
<proteinExistence type="inferred from homology"/>
<evidence type="ECO:0000256" key="4">
    <source>
        <dbReference type="ARBA" id="ARBA00023263"/>
    </source>
</evidence>
<organism evidence="6 7">
    <name type="scientific">Duganella violaceipulchra</name>
    <dbReference type="NCBI Taxonomy" id="2849652"/>
    <lineage>
        <taxon>Bacteria</taxon>
        <taxon>Pseudomonadati</taxon>
        <taxon>Pseudomonadota</taxon>
        <taxon>Betaproteobacteria</taxon>
        <taxon>Burkholderiales</taxon>
        <taxon>Oxalobacteraceae</taxon>
        <taxon>Telluria group</taxon>
        <taxon>Duganella</taxon>
    </lineage>
</organism>
<name>A0AA41H8A7_9BURK</name>
<feature type="chain" id="PRO_5041340395" evidence="5">
    <location>
        <begin position="27"/>
        <end position="178"/>
    </location>
</feature>
<evidence type="ECO:0000313" key="7">
    <source>
        <dbReference type="Proteomes" id="UP001155901"/>
    </source>
</evidence>
<evidence type="ECO:0000313" key="6">
    <source>
        <dbReference type="EMBL" id="MBV6322439.1"/>
    </source>
</evidence>
<gene>
    <name evidence="6" type="ORF">KVP70_15970</name>
</gene>
<keyword evidence="4" id="KW-0281">Fimbrium</keyword>
<dbReference type="PANTHER" id="PTHR33420">
    <property type="entry name" value="FIMBRIAL SUBUNIT ELFA-RELATED"/>
    <property type="match status" value="1"/>
</dbReference>
<comment type="caution">
    <text evidence="6">The sequence shown here is derived from an EMBL/GenBank/DDBJ whole genome shotgun (WGS) entry which is preliminary data.</text>
</comment>
<evidence type="ECO:0000256" key="3">
    <source>
        <dbReference type="ARBA" id="ARBA00022729"/>
    </source>
</evidence>
<dbReference type="GO" id="GO:0009289">
    <property type="term" value="C:pilus"/>
    <property type="evidence" value="ECO:0007669"/>
    <property type="project" value="UniProtKB-SubCell"/>
</dbReference>
<comment type="subcellular location">
    <subcellularLocation>
        <location evidence="1">Fimbrium</location>
    </subcellularLocation>
</comment>